<accession>A0A844HV25</accession>
<comment type="caution">
    <text evidence="1">The sequence shown here is derived from an EMBL/GenBank/DDBJ whole genome shotgun (WGS) entry which is preliminary data.</text>
</comment>
<keyword evidence="2" id="KW-1185">Reference proteome</keyword>
<proteinExistence type="predicted"/>
<gene>
    <name evidence="1" type="ORF">GL300_23435</name>
</gene>
<name>A0A844HV25_9RHOB</name>
<dbReference type="RefSeq" id="WP_155042106.1">
    <property type="nucleotide sequence ID" value="NZ_WMIG01000026.1"/>
</dbReference>
<reference evidence="1 2" key="1">
    <citation type="submission" date="2019-11" db="EMBL/GenBank/DDBJ databases">
        <authorList>
            <person name="Dong K."/>
        </authorList>
    </citation>
    <scope>NUCLEOTIDE SEQUENCE [LARGE SCALE GENOMIC DNA]</scope>
    <source>
        <strain evidence="1 2">NBRC 112902</strain>
    </source>
</reference>
<dbReference type="Proteomes" id="UP000449846">
    <property type="component" value="Unassembled WGS sequence"/>
</dbReference>
<organism evidence="1 2">
    <name type="scientific">Paracoccus litorisediminis</name>
    <dbReference type="NCBI Taxonomy" id="2006130"/>
    <lineage>
        <taxon>Bacteria</taxon>
        <taxon>Pseudomonadati</taxon>
        <taxon>Pseudomonadota</taxon>
        <taxon>Alphaproteobacteria</taxon>
        <taxon>Rhodobacterales</taxon>
        <taxon>Paracoccaceae</taxon>
        <taxon>Paracoccus</taxon>
    </lineage>
</organism>
<sequence>MGTRAALFIPVENNHYARIYCHLDGYPSNMLPALAEHDARDILAAGDLRAITVEDGPERLDNPRQPDIVTTTELPSWADHGYILTPAGWEHRANRHQSHFA</sequence>
<dbReference type="AlphaFoldDB" id="A0A844HV25"/>
<evidence type="ECO:0000313" key="1">
    <source>
        <dbReference type="EMBL" id="MTH62155.1"/>
    </source>
</evidence>
<dbReference type="OrthoDB" id="281660at2"/>
<protein>
    <submittedName>
        <fullName evidence="1">Uncharacterized protein</fullName>
    </submittedName>
</protein>
<evidence type="ECO:0000313" key="2">
    <source>
        <dbReference type="Proteomes" id="UP000449846"/>
    </source>
</evidence>
<dbReference type="EMBL" id="WMIG01000026">
    <property type="protein sequence ID" value="MTH62155.1"/>
    <property type="molecule type" value="Genomic_DNA"/>
</dbReference>